<feature type="transmembrane region" description="Helical" evidence="14">
    <location>
        <begin position="486"/>
        <end position="505"/>
    </location>
</feature>
<dbReference type="EMBL" id="BMKI01000001">
    <property type="protein sequence ID" value="GGC81833.1"/>
    <property type="molecule type" value="Genomic_DNA"/>
</dbReference>
<organism evidence="16 17">
    <name type="scientific">Enterococcus wangshanyuanii</name>
    <dbReference type="NCBI Taxonomy" id="2005703"/>
    <lineage>
        <taxon>Bacteria</taxon>
        <taxon>Bacillati</taxon>
        <taxon>Bacillota</taxon>
        <taxon>Bacilli</taxon>
        <taxon>Lactobacillales</taxon>
        <taxon>Enterococcaceae</taxon>
        <taxon>Enterococcus</taxon>
    </lineage>
</organism>
<feature type="transmembrane region" description="Helical" evidence="14">
    <location>
        <begin position="12"/>
        <end position="32"/>
    </location>
</feature>
<feature type="transmembrane region" description="Helical" evidence="14">
    <location>
        <begin position="411"/>
        <end position="427"/>
    </location>
</feature>
<evidence type="ECO:0000256" key="9">
    <source>
        <dbReference type="ARBA" id="ARBA00023098"/>
    </source>
</evidence>
<comment type="subcellular location">
    <subcellularLocation>
        <location evidence="1 14">Cell membrane</location>
        <topology evidence="1 14">Multi-pass membrane protein</topology>
    </subcellularLocation>
</comment>
<keyword evidence="11 14" id="KW-0046">Antibiotic resistance</keyword>
<name>A0ABQ1NWL1_9ENTE</name>
<evidence type="ECO:0000256" key="7">
    <source>
        <dbReference type="ARBA" id="ARBA00022692"/>
    </source>
</evidence>
<evidence type="ECO:0000256" key="10">
    <source>
        <dbReference type="ARBA" id="ARBA00023136"/>
    </source>
</evidence>
<dbReference type="InterPro" id="IPR016181">
    <property type="entry name" value="Acyl_CoA_acyltransferase"/>
</dbReference>
<evidence type="ECO:0000256" key="5">
    <source>
        <dbReference type="ARBA" id="ARBA00022475"/>
    </source>
</evidence>
<evidence type="ECO:0000259" key="15">
    <source>
        <dbReference type="Pfam" id="PF09924"/>
    </source>
</evidence>
<evidence type="ECO:0000256" key="14">
    <source>
        <dbReference type="RuleBase" id="RU363042"/>
    </source>
</evidence>
<evidence type="ECO:0000256" key="4">
    <source>
        <dbReference type="ARBA" id="ARBA00021546"/>
    </source>
</evidence>
<feature type="transmembrane region" description="Helical" evidence="14">
    <location>
        <begin position="232"/>
        <end position="251"/>
    </location>
</feature>
<evidence type="ECO:0000313" key="17">
    <source>
        <dbReference type="Proteomes" id="UP000630615"/>
    </source>
</evidence>
<evidence type="ECO:0000256" key="1">
    <source>
        <dbReference type="ARBA" id="ARBA00004651"/>
    </source>
</evidence>
<keyword evidence="7 14" id="KW-0812">Transmembrane</keyword>
<keyword evidence="5" id="KW-1003">Cell membrane</keyword>
<feature type="domain" description="Phosphatidylglycerol lysyltransferase C-terminal" evidence="15">
    <location>
        <begin position="527"/>
        <end position="822"/>
    </location>
</feature>
<keyword evidence="6 14" id="KW-0808">Transferase</keyword>
<feature type="transmembrane region" description="Helical" evidence="14">
    <location>
        <begin position="52"/>
        <end position="72"/>
    </location>
</feature>
<dbReference type="Pfam" id="PF09924">
    <property type="entry name" value="LPG_synthase_C"/>
    <property type="match status" value="1"/>
</dbReference>
<protein>
    <recommendedName>
        <fullName evidence="4 14">Phosphatidylglycerol lysyltransferase</fullName>
        <ecNumber evidence="3 14">2.3.2.3</ecNumber>
    </recommendedName>
    <alternativeName>
        <fullName evidence="12 14">Lysylphosphatidylglycerol synthase</fullName>
    </alternativeName>
</protein>
<feature type="transmembrane region" description="Helical" evidence="14">
    <location>
        <begin position="165"/>
        <end position="185"/>
    </location>
</feature>
<comment type="caution">
    <text evidence="16">The sequence shown here is derived from an EMBL/GenBank/DDBJ whole genome shotgun (WGS) entry which is preliminary data.</text>
</comment>
<dbReference type="PANTHER" id="PTHR34697:SF2">
    <property type="entry name" value="PHOSPHATIDYLGLYCEROL LYSYLTRANSFERASE"/>
    <property type="match status" value="1"/>
</dbReference>
<dbReference type="Pfam" id="PF03706">
    <property type="entry name" value="LPG_synthase_TM"/>
    <property type="match status" value="1"/>
</dbReference>
<evidence type="ECO:0000256" key="3">
    <source>
        <dbReference type="ARBA" id="ARBA00012014"/>
    </source>
</evidence>
<feature type="transmembrane region" description="Helical" evidence="14">
    <location>
        <begin position="358"/>
        <end position="377"/>
    </location>
</feature>
<evidence type="ECO:0000256" key="6">
    <source>
        <dbReference type="ARBA" id="ARBA00022679"/>
    </source>
</evidence>
<keyword evidence="9 14" id="KW-0443">Lipid metabolism</keyword>
<dbReference type="InterPro" id="IPR051211">
    <property type="entry name" value="PG_lysyltransferase"/>
</dbReference>
<comment type="catalytic activity">
    <reaction evidence="13 14">
        <text>L-lysyl-tRNA(Lys) + a 1,2-diacyl-sn-glycero-3-phospho-(1'-sn-glycerol) = a 1,2-diacyl-sn-glycero-3-phospho-1'-(3'-O-L-lysyl)-sn-glycerol + tRNA(Lys)</text>
        <dbReference type="Rhea" id="RHEA:10668"/>
        <dbReference type="Rhea" id="RHEA-COMP:9696"/>
        <dbReference type="Rhea" id="RHEA-COMP:9697"/>
        <dbReference type="ChEBI" id="CHEBI:64716"/>
        <dbReference type="ChEBI" id="CHEBI:75792"/>
        <dbReference type="ChEBI" id="CHEBI:78442"/>
        <dbReference type="ChEBI" id="CHEBI:78529"/>
        <dbReference type="EC" id="2.3.2.3"/>
    </reaction>
</comment>
<evidence type="ECO:0000256" key="2">
    <source>
        <dbReference type="ARBA" id="ARBA00008627"/>
    </source>
</evidence>
<reference evidence="17" key="1">
    <citation type="journal article" date="2019" name="Int. J. Syst. Evol. Microbiol.">
        <title>The Global Catalogue of Microorganisms (GCM) 10K type strain sequencing project: providing services to taxonomists for standard genome sequencing and annotation.</title>
        <authorList>
            <consortium name="The Broad Institute Genomics Platform"/>
            <consortium name="The Broad Institute Genome Sequencing Center for Infectious Disease"/>
            <person name="Wu L."/>
            <person name="Ma J."/>
        </authorList>
    </citation>
    <scope>NUCLEOTIDE SEQUENCE [LARGE SCALE GENOMIC DNA]</scope>
    <source>
        <strain evidence="17">CGMCC 1.15942</strain>
    </source>
</reference>
<evidence type="ECO:0000256" key="13">
    <source>
        <dbReference type="ARBA" id="ARBA00047540"/>
    </source>
</evidence>
<feature type="transmembrane region" description="Helical" evidence="14">
    <location>
        <begin position="284"/>
        <end position="303"/>
    </location>
</feature>
<feature type="transmembrane region" description="Helical" evidence="14">
    <location>
        <begin position="258"/>
        <end position="278"/>
    </location>
</feature>
<evidence type="ECO:0000256" key="11">
    <source>
        <dbReference type="ARBA" id="ARBA00023251"/>
    </source>
</evidence>
<dbReference type="SUPFAM" id="SSF55729">
    <property type="entry name" value="Acyl-CoA N-acyltransferases (Nat)"/>
    <property type="match status" value="1"/>
</dbReference>
<dbReference type="Proteomes" id="UP000630615">
    <property type="component" value="Unassembled WGS sequence"/>
</dbReference>
<comment type="function">
    <text evidence="14">Catalyzes the transfer of a lysyl group from L-lysyl-tRNA(Lys) to membrane-bound phosphatidylglycerol (PG), which produces lysylphosphatidylglycerol (LPG), a major component of the bacterial membrane with a positive net charge. LPG synthesis contributes to bacterial virulence as it is involved in the resistance mechanism against cationic antimicrobial peptides (CAMP) produces by the host's immune system (defensins, cathelicidins) and by the competing microorganisms.</text>
</comment>
<evidence type="ECO:0000256" key="8">
    <source>
        <dbReference type="ARBA" id="ARBA00022989"/>
    </source>
</evidence>
<keyword evidence="17" id="KW-1185">Reference proteome</keyword>
<gene>
    <name evidence="14 16" type="primary">mprF</name>
    <name evidence="16" type="ORF">GCM10011573_09320</name>
</gene>
<keyword evidence="8 14" id="KW-1133">Transmembrane helix</keyword>
<comment type="similarity">
    <text evidence="2 14">Belongs to the LPG synthase family.</text>
</comment>
<feature type="transmembrane region" description="Helical" evidence="14">
    <location>
        <begin position="448"/>
        <end position="466"/>
    </location>
</feature>
<dbReference type="PANTHER" id="PTHR34697">
    <property type="entry name" value="PHOSPHATIDYLGLYCEROL LYSYLTRANSFERASE"/>
    <property type="match status" value="1"/>
</dbReference>
<dbReference type="InterPro" id="IPR024320">
    <property type="entry name" value="LPG_synthase_C"/>
</dbReference>
<accession>A0ABQ1NWL1</accession>
<feature type="transmembrane region" description="Helical" evidence="14">
    <location>
        <begin position="324"/>
        <end position="346"/>
    </location>
</feature>
<proteinExistence type="inferred from homology"/>
<dbReference type="NCBIfam" id="NF033480">
    <property type="entry name" value="bifunc_MprF"/>
    <property type="match status" value="1"/>
</dbReference>
<dbReference type="InterPro" id="IPR022791">
    <property type="entry name" value="L-PG_synthase/AglD"/>
</dbReference>
<feature type="transmembrane region" description="Helical" evidence="14">
    <location>
        <begin position="134"/>
        <end position="153"/>
    </location>
</feature>
<keyword evidence="10 14" id="KW-0472">Membrane</keyword>
<evidence type="ECO:0000256" key="12">
    <source>
        <dbReference type="ARBA" id="ARBA00031899"/>
    </source>
</evidence>
<feature type="transmembrane region" description="Helical" evidence="14">
    <location>
        <begin position="389"/>
        <end position="405"/>
    </location>
</feature>
<evidence type="ECO:0000313" key="16">
    <source>
        <dbReference type="EMBL" id="GGC81833.1"/>
    </source>
</evidence>
<dbReference type="EC" id="2.3.2.3" evidence="3 14"/>
<feature type="transmembrane region" description="Helical" evidence="14">
    <location>
        <begin position="206"/>
        <end position="226"/>
    </location>
</feature>
<sequence>MKKMLQWFKERTGYFKIIFIFSVILIILRELLTISKTISFNQLGVIFQDIPLWKIALMLLIGLISVLPMLGYDVILNRILGQHPKKRFLFESSWMINTINNIAGFGGLISIGLRSEFYGREKDGKKVVQALSKILLFLMSGLSIYSLISFLLVTLGHTNDYIQQYWVWLIGGSLYFPIVLLVSFLKKDNYIGDIDKKTRAGLILTSFMEWTGVLGSFLLIGLLMGVKMNPLQIIPLFIAASVIGIISMIPGELGSFDLLMILGLSALGISREVVVAWILLYRLFYYIIPFLIGMIFFMNNLSYSLNNRYSGIPRELSTELAHKFVVFLMYFSGIMIVLSATIPEAFAELTWLKQLNPLSFRIITQVPAILLGFLLLITGRGIAARVKRAYFPTIGLIVITLGYTFMKDFSWGVILFLSLLLLIIVFSKRQLYREQLVYSWEMITVDGVIFLTLTILYIVIGVYNLPAFPHHKHKFISFFLFPSEKIWLSGFIGILLVTLVSYLFIRYLEGKRYKIGLPLDDERALSLLMTYGGNTDSQLIFLGDKDMYIYQNKAQEDTVLIQFKTINNKCIVMGDPSGNKEDFSDAIEQFITEADSWGYLPVFYEVSEESVMFLHEFGYDFIKMGEEAHVDLPSFTLSGKKMKSARAVMNRFTKESYSFEVLAPPFSKELVSELKQVSDEWLGSRKEKGFSLGFFNEDYLSRSQIAVAKNQSGKIIAFANIMPTYTKEEGTIDLMRYSKEAPSGVMDYLFISLFQHMQEEGLAYFNLGMAPLSNVGTSRKSFIQERVAYLVYEFGSRFYSFQGLRDYKEKYATAWIPRYTLYSRESFIAYVMIALLIIDNAPVEKQKNVHGIRRILRNRSQR</sequence>